<feature type="compositionally biased region" description="Acidic residues" evidence="1">
    <location>
        <begin position="19"/>
        <end position="29"/>
    </location>
</feature>
<keyword evidence="3" id="KW-1185">Reference proteome</keyword>
<feature type="compositionally biased region" description="Polar residues" evidence="1">
    <location>
        <begin position="35"/>
        <end position="44"/>
    </location>
</feature>
<gene>
    <name evidence="2" type="ORF">CYMTET_28144</name>
</gene>
<dbReference type="Proteomes" id="UP001190700">
    <property type="component" value="Unassembled WGS sequence"/>
</dbReference>
<evidence type="ECO:0000256" key="1">
    <source>
        <dbReference type="SAM" id="MobiDB-lite"/>
    </source>
</evidence>
<feature type="region of interest" description="Disordered" evidence="1">
    <location>
        <begin position="10"/>
        <end position="44"/>
    </location>
</feature>
<protein>
    <submittedName>
        <fullName evidence="2">Uncharacterized protein</fullName>
    </submittedName>
</protein>
<comment type="caution">
    <text evidence="2">The sequence shown here is derived from an EMBL/GenBank/DDBJ whole genome shotgun (WGS) entry which is preliminary data.</text>
</comment>
<dbReference type="AlphaFoldDB" id="A0AAE0KWI3"/>
<evidence type="ECO:0000313" key="2">
    <source>
        <dbReference type="EMBL" id="KAK3263030.1"/>
    </source>
</evidence>
<sequence>MPSQPLAFLQRAAQGGWCSEEEEDSEDDDIRNIPEQKTSQANQSRCWRQADVEALESAMCDAARMVEALRKVGRDEEANYLEDLMHTSGSQLGSDSDSDDIVHADDLD</sequence>
<reference evidence="2 3" key="1">
    <citation type="journal article" date="2015" name="Genome Biol. Evol.">
        <title>Comparative Genomics of a Bacterivorous Green Alga Reveals Evolutionary Causalities and Consequences of Phago-Mixotrophic Mode of Nutrition.</title>
        <authorList>
            <person name="Burns J.A."/>
            <person name="Paasch A."/>
            <person name="Narechania A."/>
            <person name="Kim E."/>
        </authorList>
    </citation>
    <scope>NUCLEOTIDE SEQUENCE [LARGE SCALE GENOMIC DNA]</scope>
    <source>
        <strain evidence="2 3">PLY_AMNH</strain>
    </source>
</reference>
<accession>A0AAE0KWI3</accession>
<proteinExistence type="predicted"/>
<name>A0AAE0KWI3_9CHLO</name>
<evidence type="ECO:0000313" key="3">
    <source>
        <dbReference type="Proteomes" id="UP001190700"/>
    </source>
</evidence>
<organism evidence="2 3">
    <name type="scientific">Cymbomonas tetramitiformis</name>
    <dbReference type="NCBI Taxonomy" id="36881"/>
    <lineage>
        <taxon>Eukaryota</taxon>
        <taxon>Viridiplantae</taxon>
        <taxon>Chlorophyta</taxon>
        <taxon>Pyramimonadophyceae</taxon>
        <taxon>Pyramimonadales</taxon>
        <taxon>Pyramimonadaceae</taxon>
        <taxon>Cymbomonas</taxon>
    </lineage>
</organism>
<dbReference type="EMBL" id="LGRX02015788">
    <property type="protein sequence ID" value="KAK3263030.1"/>
    <property type="molecule type" value="Genomic_DNA"/>
</dbReference>
<feature type="region of interest" description="Disordered" evidence="1">
    <location>
        <begin position="84"/>
        <end position="108"/>
    </location>
</feature>